<evidence type="ECO:0000256" key="3">
    <source>
        <dbReference type="ARBA" id="ARBA00013236"/>
    </source>
</evidence>
<dbReference type="InterPro" id="IPR036068">
    <property type="entry name" value="Nicotinate_pribotase-like_C"/>
</dbReference>
<comment type="caution">
    <text evidence="13">The sequence shown here is derived from an EMBL/GenBank/DDBJ whole genome shotgun (WGS) entry which is preliminary data.</text>
</comment>
<evidence type="ECO:0000256" key="1">
    <source>
        <dbReference type="ARBA" id="ARBA00004952"/>
    </source>
</evidence>
<keyword evidence="4" id="KW-0597">Phosphoprotein</keyword>
<comment type="pathway">
    <text evidence="1 9">Cofactor biosynthesis; NAD(+) biosynthesis; nicotinate D-ribonucleotide from nicotinate: step 1/1.</text>
</comment>
<dbReference type="SUPFAM" id="SSF51690">
    <property type="entry name" value="Nicotinate/Quinolinate PRTase C-terminal domain-like"/>
    <property type="match status" value="1"/>
</dbReference>
<gene>
    <name evidence="13" type="ORF">IAC85_05600</name>
</gene>
<evidence type="ECO:0000256" key="5">
    <source>
        <dbReference type="ARBA" id="ARBA00022598"/>
    </source>
</evidence>
<dbReference type="FunFam" id="3.20.20.70:FF:000076">
    <property type="entry name" value="Nicotinate phosphoribosyltransferase"/>
    <property type="match status" value="1"/>
</dbReference>
<dbReference type="Pfam" id="PF17956">
    <property type="entry name" value="NAPRTase_C"/>
    <property type="match status" value="1"/>
</dbReference>
<comment type="function">
    <text evidence="9">Catalyzes the first step in the biosynthesis of NAD from nicotinic acid, the ATP-dependent synthesis of beta-nicotinate D-ribonucleotide from nicotinate and 5-phospho-D-ribose 1-phosphate.</text>
</comment>
<feature type="domain" description="Nicotinate phosphoribosyltransferase N-terminal" evidence="11">
    <location>
        <begin position="6"/>
        <end position="130"/>
    </location>
</feature>
<dbReference type="PANTHER" id="PTHR11098:SF1">
    <property type="entry name" value="NICOTINATE PHOSPHORIBOSYLTRANSFERASE"/>
    <property type="match status" value="1"/>
</dbReference>
<dbReference type="PIRSF" id="PIRSF000484">
    <property type="entry name" value="NAPRT"/>
    <property type="match status" value="1"/>
</dbReference>
<dbReference type="NCBIfam" id="NF006695">
    <property type="entry name" value="PRK09243.1-2"/>
    <property type="match status" value="1"/>
</dbReference>
<sequence>MNNHTMMTDEYELTMSESYFLDGKKDEVVYFDAFFRSIPFESGYAIMAGGREIVDYIQNLKFTSDDIEYLRSLNTFDEKFLNYLKDFHFTGTIKMIPDGTPVFANEPIVTVKAPTIEAQIVETCLLSYLNANIKFATAGRRMVDAAQGIPIMEFGARRADGPEAATMASKAAYIAGCVGTSNMLAGKKYNIPVMGTMAHSMVTEAESEYEAFLRYAKTFPNNTLLLVDTYDTLKSGVPNAIRVAKEYLIPNGYRLKGIRIDSGDLAYLSKEARKQLDEAGLTDAKICLSNGLNPKTIASLLAQGAKIDTIGAGDNIAAPKERVGCVYKLVAKEMDSTIDPRIKVSDDAIKTINPGYKKVYRFYDKETGYALGDVIAVHDEQIPLDGYTLIDPQNEFNRKYLENYTVRELQEEVIKDGKLVKPLPTVQEEQKYCASQMETLYPEVRRLENPHKYYVDLTEKLLQLKKELIGEHKAKVTEGPVLCKKK</sequence>
<dbReference type="Gene3D" id="3.20.20.70">
    <property type="entry name" value="Aldolase class I"/>
    <property type="match status" value="1"/>
</dbReference>
<dbReference type="GO" id="GO:0034355">
    <property type="term" value="P:NAD+ biosynthetic process via the salvage pathway"/>
    <property type="evidence" value="ECO:0007669"/>
    <property type="project" value="UniProtKB-ARBA"/>
</dbReference>
<reference evidence="13" key="1">
    <citation type="submission" date="2020-10" db="EMBL/GenBank/DDBJ databases">
        <authorList>
            <person name="Gilroy R."/>
        </authorList>
    </citation>
    <scope>NUCLEOTIDE SEQUENCE</scope>
    <source>
        <strain evidence="13">CHK165-10780</strain>
    </source>
</reference>
<dbReference type="InterPro" id="IPR041525">
    <property type="entry name" value="N/Namide_PRibTrfase"/>
</dbReference>
<evidence type="ECO:0000256" key="4">
    <source>
        <dbReference type="ARBA" id="ARBA00022553"/>
    </source>
</evidence>
<dbReference type="GO" id="GO:0005829">
    <property type="term" value="C:cytosol"/>
    <property type="evidence" value="ECO:0007669"/>
    <property type="project" value="TreeGrafter"/>
</dbReference>
<comment type="catalytic activity">
    <reaction evidence="8 9">
        <text>5-phospho-alpha-D-ribose 1-diphosphate + nicotinate + ATP + H2O = nicotinate beta-D-ribonucleotide + ADP + phosphate + diphosphate</text>
        <dbReference type="Rhea" id="RHEA:36163"/>
        <dbReference type="ChEBI" id="CHEBI:15377"/>
        <dbReference type="ChEBI" id="CHEBI:30616"/>
        <dbReference type="ChEBI" id="CHEBI:32544"/>
        <dbReference type="ChEBI" id="CHEBI:33019"/>
        <dbReference type="ChEBI" id="CHEBI:43474"/>
        <dbReference type="ChEBI" id="CHEBI:57502"/>
        <dbReference type="ChEBI" id="CHEBI:58017"/>
        <dbReference type="ChEBI" id="CHEBI:456216"/>
        <dbReference type="EC" id="6.3.4.21"/>
    </reaction>
</comment>
<evidence type="ECO:0000256" key="8">
    <source>
        <dbReference type="ARBA" id="ARBA00048668"/>
    </source>
</evidence>
<dbReference type="NCBIfam" id="NF009131">
    <property type="entry name" value="PRK12484.1"/>
    <property type="match status" value="1"/>
</dbReference>
<evidence type="ECO:0000256" key="6">
    <source>
        <dbReference type="ARBA" id="ARBA00022642"/>
    </source>
</evidence>
<dbReference type="InterPro" id="IPR006405">
    <property type="entry name" value="Nic_PRibTrfase_pncB"/>
</dbReference>
<evidence type="ECO:0000259" key="11">
    <source>
        <dbReference type="Pfam" id="PF17767"/>
    </source>
</evidence>
<comment type="PTM">
    <text evidence="9">Transiently phosphorylated on a His residue during the reaction cycle. Phosphorylation strongly increases the affinity for substrates and increases the rate of nicotinate D-ribonucleotide production. Dephosphorylation regenerates the low-affinity form of the enzyme, leading to product release.</text>
</comment>
<dbReference type="Gene3D" id="3.20.140.10">
    <property type="entry name" value="nicotinate phosphoribosyltransferase"/>
    <property type="match status" value="1"/>
</dbReference>
<dbReference type="GO" id="GO:0047280">
    <property type="term" value="F:nicotinamide phosphoribosyltransferase activity"/>
    <property type="evidence" value="ECO:0007669"/>
    <property type="project" value="UniProtKB-ARBA"/>
</dbReference>
<dbReference type="NCBIfam" id="TIGR01513">
    <property type="entry name" value="NAPRTase_put"/>
    <property type="match status" value="1"/>
</dbReference>
<organism evidence="13 14">
    <name type="scientific">Candidatus Faecenecus gallistercoris</name>
    <dbReference type="NCBI Taxonomy" id="2840793"/>
    <lineage>
        <taxon>Bacteria</taxon>
        <taxon>Bacillati</taxon>
        <taxon>Bacillota</taxon>
        <taxon>Bacillota incertae sedis</taxon>
        <taxon>Candidatus Faecenecus</taxon>
    </lineage>
</organism>
<dbReference type="GO" id="GO:0004516">
    <property type="term" value="F:nicotinate phosphoribosyltransferase activity"/>
    <property type="evidence" value="ECO:0007669"/>
    <property type="project" value="UniProtKB-UniRule"/>
</dbReference>
<feature type="domain" description="Nicotinate phosphoribosyltransferase C-terminal" evidence="12">
    <location>
        <begin position="357"/>
        <end position="465"/>
    </location>
</feature>
<dbReference type="SUPFAM" id="SSF54675">
    <property type="entry name" value="Nicotinate/Quinolinate PRTase N-terminal domain-like"/>
    <property type="match status" value="1"/>
</dbReference>
<dbReference type="Pfam" id="PF17767">
    <property type="entry name" value="NAPRTase_N"/>
    <property type="match status" value="1"/>
</dbReference>
<dbReference type="PANTHER" id="PTHR11098">
    <property type="entry name" value="NICOTINATE PHOSPHORIBOSYLTRANSFERASE"/>
    <property type="match status" value="1"/>
</dbReference>
<dbReference type="EC" id="6.3.4.21" evidence="3 9"/>
<evidence type="ECO:0000256" key="2">
    <source>
        <dbReference type="ARBA" id="ARBA00010897"/>
    </source>
</evidence>
<name>A0A9D1CKU0_9FIRM</name>
<dbReference type="EMBL" id="DVFU01000108">
    <property type="protein sequence ID" value="HIQ65195.1"/>
    <property type="molecule type" value="Genomic_DNA"/>
</dbReference>
<dbReference type="AlphaFoldDB" id="A0A9D1CKU0"/>
<protein>
    <recommendedName>
        <fullName evidence="3 9">Nicotinate phosphoribosyltransferase</fullName>
        <ecNumber evidence="3 9">6.3.4.21</ecNumber>
    </recommendedName>
</protein>
<dbReference type="InterPro" id="IPR007229">
    <property type="entry name" value="Nic_PRibTrfase-Fam"/>
</dbReference>
<evidence type="ECO:0000259" key="12">
    <source>
        <dbReference type="Pfam" id="PF17956"/>
    </source>
</evidence>
<evidence type="ECO:0000256" key="7">
    <source>
        <dbReference type="ARBA" id="ARBA00022679"/>
    </source>
</evidence>
<accession>A0A9D1CKU0</accession>
<dbReference type="CDD" id="cd01570">
    <property type="entry name" value="NAPRTase_A"/>
    <property type="match status" value="1"/>
</dbReference>
<reference evidence="13" key="2">
    <citation type="journal article" date="2021" name="PeerJ">
        <title>Extensive microbial diversity within the chicken gut microbiome revealed by metagenomics and culture.</title>
        <authorList>
            <person name="Gilroy R."/>
            <person name="Ravi A."/>
            <person name="Getino M."/>
            <person name="Pursley I."/>
            <person name="Horton D.L."/>
            <person name="Alikhan N.F."/>
            <person name="Baker D."/>
            <person name="Gharbi K."/>
            <person name="Hall N."/>
            <person name="Watson M."/>
            <person name="Adriaenssens E.M."/>
            <person name="Foster-Nyarko E."/>
            <person name="Jarju S."/>
            <person name="Secka A."/>
            <person name="Antonio M."/>
            <person name="Oren A."/>
            <person name="Chaudhuri R.R."/>
            <person name="La Ragione R."/>
            <person name="Hildebrand F."/>
            <person name="Pallen M.J."/>
        </authorList>
    </citation>
    <scope>NUCLEOTIDE SEQUENCE</scope>
    <source>
        <strain evidence="13">CHK165-10780</strain>
    </source>
</reference>
<keyword evidence="6 9" id="KW-0662">Pyridine nucleotide biosynthesis</keyword>
<evidence type="ECO:0000313" key="14">
    <source>
        <dbReference type="Proteomes" id="UP000886725"/>
    </source>
</evidence>
<proteinExistence type="inferred from homology"/>
<keyword evidence="7 9" id="KW-0808">Transferase</keyword>
<evidence type="ECO:0000256" key="9">
    <source>
        <dbReference type="RuleBase" id="RU365100"/>
    </source>
</evidence>
<evidence type="ECO:0000313" key="13">
    <source>
        <dbReference type="EMBL" id="HIQ65195.1"/>
    </source>
</evidence>
<dbReference type="InterPro" id="IPR041619">
    <property type="entry name" value="NAPRTase_C"/>
</dbReference>
<keyword evidence="13" id="KW-0328">Glycosyltransferase</keyword>
<dbReference type="Proteomes" id="UP000886725">
    <property type="component" value="Unassembled WGS sequence"/>
</dbReference>
<keyword evidence="5 9" id="KW-0436">Ligase</keyword>
<dbReference type="Pfam" id="PF04095">
    <property type="entry name" value="NAPRTase"/>
    <property type="match status" value="1"/>
</dbReference>
<dbReference type="InterPro" id="IPR040727">
    <property type="entry name" value="NAPRTase_N"/>
</dbReference>
<dbReference type="InterPro" id="IPR013785">
    <property type="entry name" value="Aldolase_TIM"/>
</dbReference>
<evidence type="ECO:0000259" key="10">
    <source>
        <dbReference type="Pfam" id="PF04095"/>
    </source>
</evidence>
<feature type="domain" description="Nicotinate/nicotinamide phosphoribosyltransferase" evidence="10">
    <location>
        <begin position="151"/>
        <end position="351"/>
    </location>
</feature>
<comment type="similarity">
    <text evidence="2 9">Belongs to the NAPRTase family.</text>
</comment>